<evidence type="ECO:0000313" key="2">
    <source>
        <dbReference type="Proteomes" id="UP000030201"/>
    </source>
</evidence>
<organism evidence="1 2">
    <name type="scientific">Mycobacterium phage CaptainTrips</name>
    <dbReference type="NCBI Taxonomy" id="1556289"/>
    <lineage>
        <taxon>Viruses</taxon>
        <taxon>Duplodnaviria</taxon>
        <taxon>Heunggongvirae</taxon>
        <taxon>Uroviricota</taxon>
        <taxon>Caudoviricetes</taxon>
        <taxon>Gracegardnervirinae</taxon>
        <taxon>Cheoctovirus</taxon>
        <taxon>Cheoctovirus captaintrips</taxon>
    </lineage>
</organism>
<keyword evidence="2" id="KW-1185">Reference proteome</keyword>
<proteinExistence type="predicted"/>
<accession>A0A0A0RLP6</accession>
<sequence>MLATADDVAAALGLSSAADLTDEQSARADALLERVSDAFQRASGRVFTDGVTRVRANVVNGRVWLPGLVVEVSSVEGIDGAAVDFTQDGDYVDVSENGRPLVTGTVVVVEYVGGGAPEAVTALVASVVARHLTVQPGSVQSQAVSLTAGPFTQRNAEWVSSTSLFTADELAEVRRFAHPIPTITVHRL</sequence>
<name>A0A0A0RLP6_9CAUD</name>
<dbReference type="GeneID" id="26629261"/>
<reference evidence="1 2" key="1">
    <citation type="submission" date="2014-09" db="EMBL/GenBank/DDBJ databases">
        <authorList>
            <person name="Powell E.R."/>
            <person name="Ardrey L.M."/>
            <person name="Brewer L.W."/>
            <person name="Cochran D.E."/>
            <person name="Debro L.H."/>
            <person name="Murdock C.A."/>
            <person name="Reynolds S.V."/>
            <person name="Bradley K.W."/>
            <person name="Barker L.P."/>
            <person name="Asai D.J."/>
            <person name="Bowman C.A."/>
            <person name="Russell D.A."/>
            <person name="Pope W.H."/>
            <person name="Jacobs-Sera D."/>
            <person name="Hendrix R.W."/>
            <person name="Hatfull G.F."/>
        </authorList>
    </citation>
    <scope>NUCLEOTIDE SEQUENCE [LARGE SCALE GENOMIC DNA]</scope>
</reference>
<dbReference type="OrthoDB" id="12157at10239"/>
<gene>
    <name evidence="1" type="primary">8</name>
    <name evidence="1" type="ORF">PBI_CAPTAINTRIPS_8</name>
</gene>
<protein>
    <submittedName>
        <fullName evidence="1">Head-to-tail adaptor</fullName>
    </submittedName>
</protein>
<dbReference type="Proteomes" id="UP000030201">
    <property type="component" value="Segment"/>
</dbReference>
<dbReference type="RefSeq" id="YP_009202288.1">
    <property type="nucleotide sequence ID" value="NC_028842.1"/>
</dbReference>
<evidence type="ECO:0000313" key="1">
    <source>
        <dbReference type="EMBL" id="AIW02400.1"/>
    </source>
</evidence>
<dbReference type="EMBL" id="KM652553">
    <property type="protein sequence ID" value="AIW02400.1"/>
    <property type="molecule type" value="Genomic_DNA"/>
</dbReference>
<dbReference type="KEGG" id="vg:26629261"/>